<organism evidence="5 6">
    <name type="scientific">Taxus chinensis</name>
    <name type="common">Chinese yew</name>
    <name type="synonym">Taxus wallichiana var. chinensis</name>
    <dbReference type="NCBI Taxonomy" id="29808"/>
    <lineage>
        <taxon>Eukaryota</taxon>
        <taxon>Viridiplantae</taxon>
        <taxon>Streptophyta</taxon>
        <taxon>Embryophyta</taxon>
        <taxon>Tracheophyta</taxon>
        <taxon>Spermatophyta</taxon>
        <taxon>Pinopsida</taxon>
        <taxon>Pinidae</taxon>
        <taxon>Conifers II</taxon>
        <taxon>Cupressales</taxon>
        <taxon>Taxaceae</taxon>
        <taxon>Taxus</taxon>
    </lineage>
</organism>
<name>A0AA38C5Z7_TAXCH</name>
<dbReference type="EMBL" id="JAHRHJ020003813">
    <property type="protein sequence ID" value="KAH9290598.1"/>
    <property type="molecule type" value="Genomic_DNA"/>
</dbReference>
<dbReference type="InterPro" id="IPR030381">
    <property type="entry name" value="G_DYNAMIN_dom"/>
</dbReference>
<feature type="domain" description="Dynamin-type G" evidence="4">
    <location>
        <begin position="62"/>
        <end position="323"/>
    </location>
</feature>
<feature type="domain" description="GED" evidence="3">
    <location>
        <begin position="576"/>
        <end position="669"/>
    </location>
</feature>
<keyword evidence="2" id="KW-0342">GTP-binding</keyword>
<dbReference type="AlphaFoldDB" id="A0AA38C5Z7"/>
<dbReference type="GO" id="GO:0005737">
    <property type="term" value="C:cytoplasm"/>
    <property type="evidence" value="ECO:0007669"/>
    <property type="project" value="TreeGrafter"/>
</dbReference>
<proteinExistence type="predicted"/>
<dbReference type="PROSITE" id="PS51718">
    <property type="entry name" value="G_DYNAMIN_2"/>
    <property type="match status" value="1"/>
</dbReference>
<dbReference type="SUPFAM" id="SSF52540">
    <property type="entry name" value="P-loop containing nucleoside triphosphate hydrolases"/>
    <property type="match status" value="1"/>
</dbReference>
<accession>A0AA38C5Z7</accession>
<dbReference type="FunFam" id="3.40.50.300:FF:001237">
    <property type="entry name" value="Dynamin-related protein 4C"/>
    <property type="match status" value="1"/>
</dbReference>
<reference evidence="5 6" key="1">
    <citation type="journal article" date="2021" name="Nat. Plants">
        <title>The Taxus genome provides insights into paclitaxel biosynthesis.</title>
        <authorList>
            <person name="Xiong X."/>
            <person name="Gou J."/>
            <person name="Liao Q."/>
            <person name="Li Y."/>
            <person name="Zhou Q."/>
            <person name="Bi G."/>
            <person name="Li C."/>
            <person name="Du R."/>
            <person name="Wang X."/>
            <person name="Sun T."/>
            <person name="Guo L."/>
            <person name="Liang H."/>
            <person name="Lu P."/>
            <person name="Wu Y."/>
            <person name="Zhang Z."/>
            <person name="Ro D.K."/>
            <person name="Shang Y."/>
            <person name="Huang S."/>
            <person name="Yan J."/>
        </authorList>
    </citation>
    <scope>NUCLEOTIDE SEQUENCE [LARGE SCALE GENOMIC DNA]</scope>
    <source>
        <strain evidence="5">Ta-2019</strain>
    </source>
</reference>
<dbReference type="PANTHER" id="PTHR11566:SF173">
    <property type="entry name" value="DYNAMIN-RELATED PROTEIN 4C"/>
    <property type="match status" value="1"/>
</dbReference>
<dbReference type="PANTHER" id="PTHR11566">
    <property type="entry name" value="DYNAMIN"/>
    <property type="match status" value="1"/>
</dbReference>
<dbReference type="Pfam" id="PF02212">
    <property type="entry name" value="GED"/>
    <property type="match status" value="1"/>
</dbReference>
<keyword evidence="1" id="KW-0547">Nucleotide-binding</keyword>
<gene>
    <name evidence="5" type="ORF">KI387_034715</name>
</gene>
<dbReference type="Pfam" id="PF01031">
    <property type="entry name" value="Dynamin_M"/>
    <property type="match status" value="1"/>
</dbReference>
<dbReference type="Gene3D" id="1.20.120.1240">
    <property type="entry name" value="Dynamin, middle domain"/>
    <property type="match status" value="1"/>
</dbReference>
<dbReference type="GO" id="GO:0008017">
    <property type="term" value="F:microtubule binding"/>
    <property type="evidence" value="ECO:0007669"/>
    <property type="project" value="TreeGrafter"/>
</dbReference>
<evidence type="ECO:0000313" key="5">
    <source>
        <dbReference type="EMBL" id="KAH9290598.1"/>
    </source>
</evidence>
<protein>
    <submittedName>
        <fullName evidence="5">Uncharacterized protein</fullName>
    </submittedName>
</protein>
<dbReference type="GO" id="GO:0005525">
    <property type="term" value="F:GTP binding"/>
    <property type="evidence" value="ECO:0007669"/>
    <property type="project" value="UniProtKB-KW"/>
</dbReference>
<dbReference type="OMA" id="MTEILEM"/>
<dbReference type="Gene3D" id="3.40.50.300">
    <property type="entry name" value="P-loop containing nucleotide triphosphate hydrolases"/>
    <property type="match status" value="1"/>
</dbReference>
<evidence type="ECO:0000256" key="1">
    <source>
        <dbReference type="ARBA" id="ARBA00022741"/>
    </source>
</evidence>
<evidence type="ECO:0000313" key="6">
    <source>
        <dbReference type="Proteomes" id="UP000824469"/>
    </source>
</evidence>
<dbReference type="SMART" id="SM00053">
    <property type="entry name" value="DYNc"/>
    <property type="match status" value="1"/>
</dbReference>
<keyword evidence="6" id="KW-1185">Reference proteome</keyword>
<dbReference type="GO" id="GO:0005874">
    <property type="term" value="C:microtubule"/>
    <property type="evidence" value="ECO:0007669"/>
    <property type="project" value="TreeGrafter"/>
</dbReference>
<dbReference type="InterPro" id="IPR045063">
    <property type="entry name" value="Dynamin_N"/>
</dbReference>
<dbReference type="GO" id="GO:0003924">
    <property type="term" value="F:GTPase activity"/>
    <property type="evidence" value="ECO:0007669"/>
    <property type="project" value="InterPro"/>
</dbReference>
<dbReference type="InterPro" id="IPR022812">
    <property type="entry name" value="Dynamin"/>
</dbReference>
<evidence type="ECO:0000259" key="3">
    <source>
        <dbReference type="PROSITE" id="PS51388"/>
    </source>
</evidence>
<evidence type="ECO:0000259" key="4">
    <source>
        <dbReference type="PROSITE" id="PS51718"/>
    </source>
</evidence>
<evidence type="ECO:0000256" key="2">
    <source>
        <dbReference type="ARBA" id="ARBA00023134"/>
    </source>
</evidence>
<dbReference type="InterPro" id="IPR000375">
    <property type="entry name" value="Dynamin_stalk"/>
</dbReference>
<dbReference type="InterPro" id="IPR003130">
    <property type="entry name" value="GED"/>
</dbReference>
<dbReference type="InterPro" id="IPR001401">
    <property type="entry name" value="Dynamin_GTPase"/>
</dbReference>
<dbReference type="InterPro" id="IPR027417">
    <property type="entry name" value="P-loop_NTPase"/>
</dbReference>
<comment type="caution">
    <text evidence="5">The sequence shown here is derived from an EMBL/GenBank/DDBJ whole genome shotgun (WGS) entry which is preliminary data.</text>
</comment>
<dbReference type="Pfam" id="PF00350">
    <property type="entry name" value="Dynamin_N"/>
    <property type="match status" value="1"/>
</dbReference>
<dbReference type="InterPro" id="IPR020850">
    <property type="entry name" value="GED_dom"/>
</dbReference>
<dbReference type="Proteomes" id="UP000824469">
    <property type="component" value="Unassembled WGS sequence"/>
</dbReference>
<dbReference type="PRINTS" id="PR00195">
    <property type="entry name" value="DYNAMIN"/>
</dbReference>
<dbReference type="GO" id="GO:0016020">
    <property type="term" value="C:membrane"/>
    <property type="evidence" value="ECO:0007669"/>
    <property type="project" value="TreeGrafter"/>
</dbReference>
<dbReference type="PROSITE" id="PS51388">
    <property type="entry name" value="GED"/>
    <property type="match status" value="1"/>
</dbReference>
<dbReference type="CDD" id="cd08771">
    <property type="entry name" value="DLP_1"/>
    <property type="match status" value="1"/>
</dbReference>
<sequence>MLSEGGNGRSTIERGAGAFEIDYKNVRKEDGSYSLNACFNREIRPLLDAVDKLRNLGAVKEGIHLPTIVVVGDQSSGKSSVLESLSGIDLPRGQGICTRVPLIMRLQNSTEEYSVISVEYKDRKLSINEHQIVDTINLVTEEIAGRNKGISDDPITLHVRKKNVPDLTLVDLPGITRVPVYGQPKDIYEQVYKIIMKYISPRDSIILNVLSATVDFPTCESIRMSQKVDEDGERTLAVVTKVDKAPEGLREKVAEDAMNIGLGYVCVRNRVEGESIVKARKKENELFKTHPLLSGIDKSIVGIPILAHKLMKIQAAGITNSLPRIMKEIDTKLARRQAELNDLPENLCNPADAMILLTTVMGSIKDSLNGLLLQGDYQEFSEDGGMHCAARLNEMFMGYYRDLCASATDMNDVNGQNFLLKEITMLKEAQGVGLPNFLSRQVFLNLVQQRANGVAEISLRVVEKVWDYLDGVMLRVIDRECQTYPQLNAATKRAAGHLLIRRNKEDCIEYVKDMIETEKCVDFTVNPLYMDTYTKLHDQKDRFLYALRNKKKTFSIDGFGEVKLENIKEDDQLQAAFDMKMSVVAYWKVVIFRLADGIPLHLRFVYRKMVRKEIGGDLMKEIAGSNLDMIEKIFQESPAVASKRRSLIDSLALLRDAKLVVYNIIDKNNA</sequence>